<gene>
    <name evidence="1" type="ORF">PY091_17205</name>
</gene>
<organism evidence="1 2">
    <name type="scientific">Flagellimonas okinawensis</name>
    <dbReference type="NCBI Taxonomy" id="3031324"/>
    <lineage>
        <taxon>Bacteria</taxon>
        <taxon>Pseudomonadati</taxon>
        <taxon>Bacteroidota</taxon>
        <taxon>Flavobacteriia</taxon>
        <taxon>Flavobacteriales</taxon>
        <taxon>Flavobacteriaceae</taxon>
        <taxon>Flagellimonas</taxon>
    </lineage>
</organism>
<dbReference type="InterPro" id="IPR041662">
    <property type="entry name" value="SusD-like_2"/>
</dbReference>
<evidence type="ECO:0000313" key="2">
    <source>
        <dbReference type="Proteomes" id="UP001217083"/>
    </source>
</evidence>
<accession>A0ABT5XSU8</accession>
<dbReference type="SUPFAM" id="SSF48452">
    <property type="entry name" value="TPR-like"/>
    <property type="match status" value="1"/>
</dbReference>
<dbReference type="RefSeq" id="WP_275650730.1">
    <property type="nucleotide sequence ID" value="NZ_JARFVA010000008.1"/>
</dbReference>
<dbReference type="EMBL" id="JARFVA010000008">
    <property type="protein sequence ID" value="MDF0708958.1"/>
    <property type="molecule type" value="Genomic_DNA"/>
</dbReference>
<keyword evidence="1" id="KW-0449">Lipoprotein</keyword>
<reference evidence="1 2" key="1">
    <citation type="submission" date="2023-03" db="EMBL/GenBank/DDBJ databases">
        <title>Muricauda XX sp. nov. and Muricauda XXX sp. nov., two novel species isolated from Okinawa Trough.</title>
        <authorList>
            <person name="Cao W."/>
            <person name="Deng X."/>
        </authorList>
    </citation>
    <scope>NUCLEOTIDE SEQUENCE [LARGE SCALE GENOMIC DNA]</scope>
    <source>
        <strain evidence="1 2">81s02</strain>
    </source>
</reference>
<dbReference type="InterPro" id="IPR011990">
    <property type="entry name" value="TPR-like_helical_dom_sf"/>
</dbReference>
<proteinExistence type="predicted"/>
<comment type="caution">
    <text evidence="1">The sequence shown here is derived from an EMBL/GenBank/DDBJ whole genome shotgun (WGS) entry which is preliminary data.</text>
</comment>
<evidence type="ECO:0000313" key="1">
    <source>
        <dbReference type="EMBL" id="MDF0708958.1"/>
    </source>
</evidence>
<sequence>MKKISKYIIVALLTTVGIFQSCETTDLDIRVSPNELDPTSGDPNLQLNAIQLAYVTSINNLSDIGGELTRIQYMNGRIYFNNYGGGTLSGTWERTYSSGGSFDDQDLGIWTNVDGLIALDAASEVDYSFHVAVGQTLKAHMLMLLVDYIGEAVYTEAGDPVEFPAPMMDDGAAVYAAALSLLDEAGAMFAANPPAQGATDFFYDGDTDKWSKLVNTLKLKAHITTGNTAAFDAVIAGGDYISSTDDDFQFQYGSRALQPDTRHPDYADDYTPSGADNYRSNWLMEYMLNTDDPRIRYYFYRQSAGTPGAVDVDGNDVDPNEETLACSLAVPPVHYQESEWAYCSVDNGYWGRSHGNNEGGPPDGFTKTATGVYPAGGKFDDNDFADEDADSTVGLGKGGGGAGIEPIILASYVDFWQADNAMAKGAADATIEAFFRAGLEKSIAKVQTFGVLDPLGDLSFAPDATEVETWIDGIIADFSAATGDEKMNIFADQYFVTMYGGSVEAYNYYRKTGYPTNLAPNWEPNPGPFPRTLLYPQSEVITNPNLTQKVDLTQQVFWDTNPASPAFPAAN</sequence>
<dbReference type="Proteomes" id="UP001217083">
    <property type="component" value="Unassembled WGS sequence"/>
</dbReference>
<name>A0ABT5XSU8_9FLAO</name>
<dbReference type="Gene3D" id="1.25.40.390">
    <property type="match status" value="2"/>
</dbReference>
<keyword evidence="2" id="KW-1185">Reference proteome</keyword>
<protein>
    <submittedName>
        <fullName evidence="1">SusD/RagB family nutrient-binding outer membrane lipoprotein</fullName>
    </submittedName>
</protein>
<dbReference type="Pfam" id="PF12771">
    <property type="entry name" value="SusD-like_2"/>
    <property type="match status" value="1"/>
</dbReference>
<dbReference type="PROSITE" id="PS51257">
    <property type="entry name" value="PROKAR_LIPOPROTEIN"/>
    <property type="match status" value="1"/>
</dbReference>